<gene>
    <name evidence="1" type="ORF">BscR1v2_006600</name>
</gene>
<proteinExistence type="predicted"/>
<reference evidence="2" key="1">
    <citation type="journal article" date="2017" name="Genome Biol. Evol.">
        <title>Evolutionary Dynamics of Pathoadaptation Revealed by Three Independent Acquisitions of the VirB/D4 Type IV Secretion System in Bartonella.</title>
        <authorList>
            <person name="Harms A."/>
            <person name="Segers F.H."/>
            <person name="Quebatte M."/>
            <person name="Mistl C."/>
            <person name="Manfredi P."/>
            <person name="Korner J."/>
            <person name="Chomel B.B."/>
            <person name="Kosoy M."/>
            <person name="Maruyama S."/>
            <person name="Engel P."/>
            <person name="Dehio C."/>
        </authorList>
    </citation>
    <scope>NUCLEOTIDE SEQUENCE [LARGE SCALE GENOMIC DNA]</scope>
    <source>
        <strain evidence="2">R1</strain>
    </source>
</reference>
<evidence type="ECO:0000313" key="2">
    <source>
        <dbReference type="Proteomes" id="UP000190811"/>
    </source>
</evidence>
<dbReference type="AlphaFoldDB" id="A0A1S6XPN3"/>
<dbReference type="STRING" id="687861.BscR1v2_006600"/>
<dbReference type="Proteomes" id="UP000190811">
    <property type="component" value="Chromosome"/>
</dbReference>
<name>A0A1S6XPN3_BARSR</name>
<protein>
    <submittedName>
        <fullName evidence="1">Uncharacterized protein</fullName>
    </submittedName>
</protein>
<accession>A0A1S6XPN3</accession>
<evidence type="ECO:0000313" key="1">
    <source>
        <dbReference type="EMBL" id="AQX30600.1"/>
    </source>
</evidence>
<dbReference type="EMBL" id="CP019789">
    <property type="protein sequence ID" value="AQX30600.1"/>
    <property type="molecule type" value="Genomic_DNA"/>
</dbReference>
<sequence>MQWYGLLSQMIEDVRDTFGQPVIYTRKKTGQSFHIIAIYSIKHAEPEAGEE</sequence>
<organism evidence="1 2">
    <name type="scientific">Bartonella schoenbuchensis (strain DSM 13525 / NCTC 13165 / R1)</name>
    <dbReference type="NCBI Taxonomy" id="687861"/>
    <lineage>
        <taxon>Bacteria</taxon>
        <taxon>Pseudomonadati</taxon>
        <taxon>Pseudomonadota</taxon>
        <taxon>Alphaproteobacteria</taxon>
        <taxon>Hyphomicrobiales</taxon>
        <taxon>Bartonellaceae</taxon>
        <taxon>Bartonella</taxon>
    </lineage>
</organism>